<evidence type="ECO:0000259" key="9">
    <source>
        <dbReference type="Pfam" id="PF00986"/>
    </source>
</evidence>
<dbReference type="PANTHER" id="PTHR45866">
    <property type="entry name" value="DNA GYRASE/TOPOISOMERASE SUBUNIT B"/>
    <property type="match status" value="1"/>
</dbReference>
<evidence type="ECO:0000256" key="4">
    <source>
        <dbReference type="ARBA" id="ARBA00022840"/>
    </source>
</evidence>
<dbReference type="GO" id="GO:0006265">
    <property type="term" value="P:DNA topological change"/>
    <property type="evidence" value="ECO:0007669"/>
    <property type="project" value="InterPro"/>
</dbReference>
<keyword evidence="3" id="KW-0547">Nucleotide-binding</keyword>
<evidence type="ECO:0000256" key="7">
    <source>
        <dbReference type="ARBA" id="ARBA00023235"/>
    </source>
</evidence>
<dbReference type="GO" id="GO:0003918">
    <property type="term" value="F:DNA topoisomerase type II (double strand cut, ATP-hydrolyzing) activity"/>
    <property type="evidence" value="ECO:0007669"/>
    <property type="project" value="UniProtKB-EC"/>
</dbReference>
<dbReference type="GO" id="GO:0005524">
    <property type="term" value="F:ATP binding"/>
    <property type="evidence" value="ECO:0007669"/>
    <property type="project" value="UniProtKB-KW"/>
</dbReference>
<dbReference type="PRINTS" id="PR01159">
    <property type="entry name" value="DNAGYRASEB"/>
</dbReference>
<dbReference type="SUPFAM" id="SSF56719">
    <property type="entry name" value="Type II DNA topoisomerase"/>
    <property type="match status" value="1"/>
</dbReference>
<dbReference type="InterPro" id="IPR013759">
    <property type="entry name" value="Topo_IIA_B_C"/>
</dbReference>
<evidence type="ECO:0000256" key="6">
    <source>
        <dbReference type="ARBA" id="ARBA00023125"/>
    </source>
</evidence>
<evidence type="ECO:0000256" key="5">
    <source>
        <dbReference type="ARBA" id="ARBA00023029"/>
    </source>
</evidence>
<comment type="similarity">
    <text evidence="2">Belongs to the type II topoisomerase GyrB family.</text>
</comment>
<dbReference type="AlphaFoldDB" id="X0THA1"/>
<evidence type="ECO:0000313" key="10">
    <source>
        <dbReference type="EMBL" id="GAF92933.1"/>
    </source>
</evidence>
<keyword evidence="6" id="KW-0238">DNA-binding</keyword>
<keyword evidence="5" id="KW-0799">Topoisomerase</keyword>
<comment type="catalytic activity">
    <reaction evidence="1">
        <text>ATP-dependent breakage, passage and rejoining of double-stranded DNA.</text>
        <dbReference type="EC" id="5.6.2.2"/>
    </reaction>
</comment>
<sequence>MLTRHGVGLAEDEEDDNGNGASATAGRVQRRAELHEVRDIEKLFTKLKTRGLSPDDYLGVREELVTGEKVPAKYVLINEDATVELDNVAAIAPGVRGLGGKGIEVKRFKGLGEMNADQLWETTMDPTRRVLLRIKAEESEEAERMFTLLMGDNVENRRNFIEEHALDVKNLDV</sequence>
<evidence type="ECO:0000256" key="1">
    <source>
        <dbReference type="ARBA" id="ARBA00000185"/>
    </source>
</evidence>
<dbReference type="InterPro" id="IPR000565">
    <property type="entry name" value="Topo_IIA_B"/>
</dbReference>
<keyword evidence="4" id="KW-0067">ATP-binding</keyword>
<feature type="domain" description="DNA gyrase B subunit C-terminal" evidence="9">
    <location>
        <begin position="101"/>
        <end position="162"/>
    </location>
</feature>
<evidence type="ECO:0000256" key="3">
    <source>
        <dbReference type="ARBA" id="ARBA00022741"/>
    </source>
</evidence>
<evidence type="ECO:0000256" key="8">
    <source>
        <dbReference type="SAM" id="MobiDB-lite"/>
    </source>
</evidence>
<dbReference type="EMBL" id="BARS01011713">
    <property type="protein sequence ID" value="GAF92933.1"/>
    <property type="molecule type" value="Genomic_DNA"/>
</dbReference>
<accession>X0THA1</accession>
<dbReference type="InterPro" id="IPR002288">
    <property type="entry name" value="DNA_gyrase_B_C"/>
</dbReference>
<dbReference type="PANTHER" id="PTHR45866:SF1">
    <property type="entry name" value="DNA GYRASE SUBUNIT B, MITOCHONDRIAL"/>
    <property type="match status" value="1"/>
</dbReference>
<dbReference type="Gene3D" id="3.40.50.670">
    <property type="match status" value="1"/>
</dbReference>
<feature type="region of interest" description="Disordered" evidence="8">
    <location>
        <begin position="1"/>
        <end position="28"/>
    </location>
</feature>
<organism evidence="10">
    <name type="scientific">marine sediment metagenome</name>
    <dbReference type="NCBI Taxonomy" id="412755"/>
    <lineage>
        <taxon>unclassified sequences</taxon>
        <taxon>metagenomes</taxon>
        <taxon>ecological metagenomes</taxon>
    </lineage>
</organism>
<comment type="caution">
    <text evidence="10">The sequence shown here is derived from an EMBL/GenBank/DDBJ whole genome shotgun (WGS) entry which is preliminary data.</text>
</comment>
<dbReference type="Pfam" id="PF00986">
    <property type="entry name" value="DNA_gyraseB_C"/>
    <property type="match status" value="1"/>
</dbReference>
<evidence type="ECO:0000256" key="2">
    <source>
        <dbReference type="ARBA" id="ARBA00010708"/>
    </source>
</evidence>
<reference evidence="10" key="1">
    <citation type="journal article" date="2014" name="Front. Microbiol.">
        <title>High frequency of phylogenetically diverse reductive dehalogenase-homologous genes in deep subseafloor sedimentary metagenomes.</title>
        <authorList>
            <person name="Kawai M."/>
            <person name="Futagami T."/>
            <person name="Toyoda A."/>
            <person name="Takaki Y."/>
            <person name="Nishi S."/>
            <person name="Hori S."/>
            <person name="Arai W."/>
            <person name="Tsubouchi T."/>
            <person name="Morono Y."/>
            <person name="Uchiyama I."/>
            <person name="Ito T."/>
            <person name="Fujiyama A."/>
            <person name="Inagaki F."/>
            <person name="Takami H."/>
        </authorList>
    </citation>
    <scope>NUCLEOTIDE SEQUENCE</scope>
    <source>
        <strain evidence="10">Expedition CK06-06</strain>
    </source>
</reference>
<keyword evidence="7" id="KW-0413">Isomerase</keyword>
<protein>
    <recommendedName>
        <fullName evidence="9">DNA gyrase B subunit C-terminal domain-containing protein</fullName>
    </recommendedName>
</protein>
<name>X0THA1_9ZZZZ</name>
<dbReference type="GO" id="GO:0003677">
    <property type="term" value="F:DNA binding"/>
    <property type="evidence" value="ECO:0007669"/>
    <property type="project" value="UniProtKB-KW"/>
</dbReference>
<gene>
    <name evidence="10" type="ORF">S01H1_21199</name>
</gene>
<proteinExistence type="inferred from homology"/>
<dbReference type="InterPro" id="IPR013760">
    <property type="entry name" value="Topo_IIA-like_dom_sf"/>
</dbReference>